<dbReference type="Proteomes" id="UP000799424">
    <property type="component" value="Unassembled WGS sequence"/>
</dbReference>
<keyword evidence="2" id="KW-1185">Reference proteome</keyword>
<gene>
    <name evidence="1" type="ORF">CC86DRAFT_29908</name>
</gene>
<proteinExistence type="predicted"/>
<accession>A0A6A7A030</accession>
<organism evidence="1 2">
    <name type="scientific">Ophiobolus disseminans</name>
    <dbReference type="NCBI Taxonomy" id="1469910"/>
    <lineage>
        <taxon>Eukaryota</taxon>
        <taxon>Fungi</taxon>
        <taxon>Dikarya</taxon>
        <taxon>Ascomycota</taxon>
        <taxon>Pezizomycotina</taxon>
        <taxon>Dothideomycetes</taxon>
        <taxon>Pleosporomycetidae</taxon>
        <taxon>Pleosporales</taxon>
        <taxon>Pleosporineae</taxon>
        <taxon>Phaeosphaeriaceae</taxon>
        <taxon>Ophiobolus</taxon>
    </lineage>
</organism>
<sequence>MRTNGPRARGTAIYTTRSRTFLRTPCSCLGKRVALINEWLGVSICVSAFGVMDVSRLYIVSVTSRLVESKA</sequence>
<evidence type="ECO:0000313" key="2">
    <source>
        <dbReference type="Proteomes" id="UP000799424"/>
    </source>
</evidence>
<reference evidence="1" key="1">
    <citation type="journal article" date="2020" name="Stud. Mycol.">
        <title>101 Dothideomycetes genomes: a test case for predicting lifestyles and emergence of pathogens.</title>
        <authorList>
            <person name="Haridas S."/>
            <person name="Albert R."/>
            <person name="Binder M."/>
            <person name="Bloem J."/>
            <person name="Labutti K."/>
            <person name="Salamov A."/>
            <person name="Andreopoulos B."/>
            <person name="Baker S."/>
            <person name="Barry K."/>
            <person name="Bills G."/>
            <person name="Bluhm B."/>
            <person name="Cannon C."/>
            <person name="Castanera R."/>
            <person name="Culley D."/>
            <person name="Daum C."/>
            <person name="Ezra D."/>
            <person name="Gonzalez J."/>
            <person name="Henrissat B."/>
            <person name="Kuo A."/>
            <person name="Liang C."/>
            <person name="Lipzen A."/>
            <person name="Lutzoni F."/>
            <person name="Magnuson J."/>
            <person name="Mondo S."/>
            <person name="Nolan M."/>
            <person name="Ohm R."/>
            <person name="Pangilinan J."/>
            <person name="Park H.-J."/>
            <person name="Ramirez L."/>
            <person name="Alfaro M."/>
            <person name="Sun H."/>
            <person name="Tritt A."/>
            <person name="Yoshinaga Y."/>
            <person name="Zwiers L.-H."/>
            <person name="Turgeon B."/>
            <person name="Goodwin S."/>
            <person name="Spatafora J."/>
            <person name="Crous P."/>
            <person name="Grigoriev I."/>
        </authorList>
    </citation>
    <scope>NUCLEOTIDE SEQUENCE</scope>
    <source>
        <strain evidence="1">CBS 113818</strain>
    </source>
</reference>
<evidence type="ECO:0000313" key="1">
    <source>
        <dbReference type="EMBL" id="KAF2826446.1"/>
    </source>
</evidence>
<protein>
    <submittedName>
        <fullName evidence="1">Uncharacterized protein</fullName>
    </submittedName>
</protein>
<name>A0A6A7A030_9PLEO</name>
<dbReference type="EMBL" id="MU006226">
    <property type="protein sequence ID" value="KAF2826446.1"/>
    <property type="molecule type" value="Genomic_DNA"/>
</dbReference>
<dbReference type="AlphaFoldDB" id="A0A6A7A030"/>